<organism evidence="1">
    <name type="scientific">uncultured Denitrovibrio sp</name>
    <dbReference type="NCBI Taxonomy" id="860780"/>
    <lineage>
        <taxon>Bacteria</taxon>
        <taxon>Pseudomonadati</taxon>
        <taxon>Deferribacterota</taxon>
        <taxon>Deferribacteres</taxon>
        <taxon>Deferribacterales</taxon>
        <taxon>Geovibrionaceae</taxon>
        <taxon>Denitrovibrio</taxon>
        <taxon>environmental samples</taxon>
    </lineage>
</organism>
<proteinExistence type="predicted"/>
<dbReference type="AlphaFoldDB" id="A0A060BQ98"/>
<name>A0A060BQ98_9BACT</name>
<feature type="non-terminal residue" evidence="1">
    <location>
        <position position="1"/>
    </location>
</feature>
<protein>
    <submittedName>
        <fullName evidence="1">CAZy families GT5 protein</fullName>
    </submittedName>
</protein>
<dbReference type="SUPFAM" id="SSF53756">
    <property type="entry name" value="UDP-Glycosyltransferase/glycogen phosphorylase"/>
    <property type="match status" value="1"/>
</dbReference>
<evidence type="ECO:0000313" key="1">
    <source>
        <dbReference type="EMBL" id="AIA86523.1"/>
    </source>
</evidence>
<dbReference type="EMBL" id="KF119257">
    <property type="protein sequence ID" value="AIA86523.1"/>
    <property type="molecule type" value="Genomic_DNA"/>
</dbReference>
<dbReference type="Gene3D" id="3.40.50.2000">
    <property type="entry name" value="Glycogen Phosphorylase B"/>
    <property type="match status" value="2"/>
</dbReference>
<dbReference type="PANTHER" id="PTHR45825">
    <property type="entry name" value="GRANULE-BOUND STARCH SYNTHASE 1, CHLOROPLASTIC/AMYLOPLASTIC"/>
    <property type="match status" value="1"/>
</dbReference>
<dbReference type="PANTHER" id="PTHR45825:SF11">
    <property type="entry name" value="ALPHA AMYLASE DOMAIN-CONTAINING PROTEIN"/>
    <property type="match status" value="1"/>
</dbReference>
<accession>A0A060BQ98</accession>
<reference evidence="1" key="1">
    <citation type="journal article" date="2013" name="Environ. Microbiol.">
        <title>Seasonally variable intestinal metagenomes of the red palm weevil (Rhynchophorus ferrugineus).</title>
        <authorList>
            <person name="Jia S."/>
            <person name="Zhang X."/>
            <person name="Zhang G."/>
            <person name="Yin A."/>
            <person name="Zhang S."/>
            <person name="Li F."/>
            <person name="Wang L."/>
            <person name="Zhao D."/>
            <person name="Yun Q."/>
            <person name="Tala"/>
            <person name="Wang J."/>
            <person name="Sun G."/>
            <person name="Baabdullah M."/>
            <person name="Yu X."/>
            <person name="Hu S."/>
            <person name="Al-Mssallem I.S."/>
            <person name="Yu J."/>
        </authorList>
    </citation>
    <scope>NUCLEOTIDE SEQUENCE</scope>
</reference>
<sequence>PVVRRTGGLIDTVVDISEPDGYGFFMDGYSRHDLIKQINRAVDFFQNRDILYKYAAKVMGLNFSWTETAEKFLGVYQRILGGNR</sequence>